<keyword evidence="1" id="KW-1133">Transmembrane helix</keyword>
<dbReference type="Proteomes" id="UP001374535">
    <property type="component" value="Chromosome 11"/>
</dbReference>
<feature type="transmembrane region" description="Helical" evidence="1">
    <location>
        <begin position="94"/>
        <end position="115"/>
    </location>
</feature>
<feature type="transmembrane region" description="Helical" evidence="1">
    <location>
        <begin position="15"/>
        <end position="32"/>
    </location>
</feature>
<dbReference type="AlphaFoldDB" id="A0AAQ3R9L4"/>
<keyword evidence="1" id="KW-0472">Membrane</keyword>
<keyword evidence="1" id="KW-0812">Transmembrane</keyword>
<name>A0AAQ3R9L4_VIGMU</name>
<reference evidence="2 3" key="1">
    <citation type="journal article" date="2023" name="Life. Sci Alliance">
        <title>Evolutionary insights into 3D genome organization and epigenetic landscape of Vigna mungo.</title>
        <authorList>
            <person name="Junaid A."/>
            <person name="Singh B."/>
            <person name="Bhatia S."/>
        </authorList>
    </citation>
    <scope>NUCLEOTIDE SEQUENCE [LARGE SCALE GENOMIC DNA]</scope>
    <source>
        <strain evidence="2">Urdbean</strain>
    </source>
</reference>
<dbReference type="EMBL" id="CP144690">
    <property type="protein sequence ID" value="WVY89328.1"/>
    <property type="molecule type" value="Genomic_DNA"/>
</dbReference>
<protein>
    <submittedName>
        <fullName evidence="2">Uncharacterized protein</fullName>
    </submittedName>
</protein>
<sequence>MGLQIELNNKKKKNYMLACAYLIFLAIIYKCVNNIYREKDDAETCENIQELGSEIPFRPRKHLPIELWWWGWYLSYLYEDGKSPLTTVFRKTKLLLFILIGNLRFSFCLAIIYMYNICWNLWKLR</sequence>
<accession>A0AAQ3R9L4</accession>
<organism evidence="2 3">
    <name type="scientific">Vigna mungo</name>
    <name type="common">Black gram</name>
    <name type="synonym">Phaseolus mungo</name>
    <dbReference type="NCBI Taxonomy" id="3915"/>
    <lineage>
        <taxon>Eukaryota</taxon>
        <taxon>Viridiplantae</taxon>
        <taxon>Streptophyta</taxon>
        <taxon>Embryophyta</taxon>
        <taxon>Tracheophyta</taxon>
        <taxon>Spermatophyta</taxon>
        <taxon>Magnoliopsida</taxon>
        <taxon>eudicotyledons</taxon>
        <taxon>Gunneridae</taxon>
        <taxon>Pentapetalae</taxon>
        <taxon>rosids</taxon>
        <taxon>fabids</taxon>
        <taxon>Fabales</taxon>
        <taxon>Fabaceae</taxon>
        <taxon>Papilionoideae</taxon>
        <taxon>50 kb inversion clade</taxon>
        <taxon>NPAAA clade</taxon>
        <taxon>indigoferoid/millettioid clade</taxon>
        <taxon>Phaseoleae</taxon>
        <taxon>Vigna</taxon>
    </lineage>
</organism>
<evidence type="ECO:0000313" key="2">
    <source>
        <dbReference type="EMBL" id="WVY89328.1"/>
    </source>
</evidence>
<gene>
    <name evidence="2" type="ORF">V8G54_034842</name>
</gene>
<evidence type="ECO:0000256" key="1">
    <source>
        <dbReference type="SAM" id="Phobius"/>
    </source>
</evidence>
<keyword evidence="3" id="KW-1185">Reference proteome</keyword>
<evidence type="ECO:0000313" key="3">
    <source>
        <dbReference type="Proteomes" id="UP001374535"/>
    </source>
</evidence>
<proteinExistence type="predicted"/>